<accession>A0A5C6CRW6</accession>
<dbReference type="OrthoDB" id="280880at2"/>
<evidence type="ECO:0000313" key="1">
    <source>
        <dbReference type="EMBL" id="TWU26595.1"/>
    </source>
</evidence>
<gene>
    <name evidence="1" type="ORF">Pla52o_04480</name>
</gene>
<comment type="caution">
    <text evidence="1">The sequence shown here is derived from an EMBL/GenBank/DDBJ whole genome shotgun (WGS) entry which is preliminary data.</text>
</comment>
<dbReference type="EMBL" id="SJPT01000001">
    <property type="protein sequence ID" value="TWU26595.1"/>
    <property type="molecule type" value="Genomic_DNA"/>
</dbReference>
<dbReference type="RefSeq" id="WP_146592917.1">
    <property type="nucleotide sequence ID" value="NZ_SJPT01000001.1"/>
</dbReference>
<dbReference type="AlphaFoldDB" id="A0A5C6CRW6"/>
<keyword evidence="2" id="KW-1185">Reference proteome</keyword>
<dbReference type="Proteomes" id="UP000316304">
    <property type="component" value="Unassembled WGS sequence"/>
</dbReference>
<sequence length="153" mass="16284">MQMWKPFFCVLAVVSLGGVGCDSKPALDVVPASGTVFYDNQPIEGVTLTLVPQEGVKGRGGYAVSAADGTFKFQASPEAEGVVPGKYLVLFQKYTMPDGSPIPPGTSAADANFSNELSEVYSQPDQSPIYTTISDAGESDLKFELTARPQRRL</sequence>
<dbReference type="PROSITE" id="PS51257">
    <property type="entry name" value="PROKAR_LIPOPROTEIN"/>
    <property type="match status" value="1"/>
</dbReference>
<evidence type="ECO:0008006" key="3">
    <source>
        <dbReference type="Google" id="ProtNLM"/>
    </source>
</evidence>
<name>A0A5C6CRW6_9BACT</name>
<organism evidence="1 2">
    <name type="scientific">Novipirellula galeiformis</name>
    <dbReference type="NCBI Taxonomy" id="2528004"/>
    <lineage>
        <taxon>Bacteria</taxon>
        <taxon>Pseudomonadati</taxon>
        <taxon>Planctomycetota</taxon>
        <taxon>Planctomycetia</taxon>
        <taxon>Pirellulales</taxon>
        <taxon>Pirellulaceae</taxon>
        <taxon>Novipirellula</taxon>
    </lineage>
</organism>
<reference evidence="1 2" key="1">
    <citation type="submission" date="2019-02" db="EMBL/GenBank/DDBJ databases">
        <title>Deep-cultivation of Planctomycetes and their phenomic and genomic characterization uncovers novel biology.</title>
        <authorList>
            <person name="Wiegand S."/>
            <person name="Jogler M."/>
            <person name="Boedeker C."/>
            <person name="Pinto D."/>
            <person name="Vollmers J."/>
            <person name="Rivas-Marin E."/>
            <person name="Kohn T."/>
            <person name="Peeters S.H."/>
            <person name="Heuer A."/>
            <person name="Rast P."/>
            <person name="Oberbeckmann S."/>
            <person name="Bunk B."/>
            <person name="Jeske O."/>
            <person name="Meyerdierks A."/>
            <person name="Storesund J.E."/>
            <person name="Kallscheuer N."/>
            <person name="Luecker S."/>
            <person name="Lage O.M."/>
            <person name="Pohl T."/>
            <person name="Merkel B.J."/>
            <person name="Hornburger P."/>
            <person name="Mueller R.-W."/>
            <person name="Bruemmer F."/>
            <person name="Labrenz M."/>
            <person name="Spormann A.M."/>
            <person name="Op Den Camp H."/>
            <person name="Overmann J."/>
            <person name="Amann R."/>
            <person name="Jetten M.S.M."/>
            <person name="Mascher T."/>
            <person name="Medema M.H."/>
            <person name="Devos D.P."/>
            <person name="Kaster A.-K."/>
            <person name="Ovreas L."/>
            <person name="Rohde M."/>
            <person name="Galperin M.Y."/>
            <person name="Jogler C."/>
        </authorList>
    </citation>
    <scope>NUCLEOTIDE SEQUENCE [LARGE SCALE GENOMIC DNA]</scope>
    <source>
        <strain evidence="1 2">Pla52o</strain>
    </source>
</reference>
<proteinExistence type="predicted"/>
<protein>
    <recommendedName>
        <fullName evidence="3">Carboxypeptidase regulatory-like domain-containing protein</fullName>
    </recommendedName>
</protein>
<evidence type="ECO:0000313" key="2">
    <source>
        <dbReference type="Proteomes" id="UP000316304"/>
    </source>
</evidence>